<evidence type="ECO:0000256" key="3">
    <source>
        <dbReference type="ARBA" id="ARBA00022777"/>
    </source>
</evidence>
<dbReference type="PROSITE" id="PS50011">
    <property type="entry name" value="PROTEIN_KINASE_DOM"/>
    <property type="match status" value="1"/>
</dbReference>
<dbReference type="PANTHER" id="PTHR11042:SF91">
    <property type="entry name" value="EUKARYOTIC TRANSLATION INITIATION FACTOR 2-ALPHA KINASE"/>
    <property type="match status" value="1"/>
</dbReference>
<dbReference type="GO" id="GO:0004694">
    <property type="term" value="F:eukaryotic translation initiation factor 2alpha kinase activity"/>
    <property type="evidence" value="ECO:0007669"/>
    <property type="project" value="TreeGrafter"/>
</dbReference>
<dbReference type="GO" id="GO:0005524">
    <property type="term" value="F:ATP binding"/>
    <property type="evidence" value="ECO:0007669"/>
    <property type="project" value="UniProtKB-KW"/>
</dbReference>
<dbReference type="SMART" id="SM00220">
    <property type="entry name" value="S_TKc"/>
    <property type="match status" value="1"/>
</dbReference>
<dbReference type="EMBL" id="JAVRJZ010000006">
    <property type="protein sequence ID" value="KAK2721663.1"/>
    <property type="molecule type" value="Genomic_DNA"/>
</dbReference>
<evidence type="ECO:0000256" key="5">
    <source>
        <dbReference type="ARBA" id="ARBA00037982"/>
    </source>
</evidence>
<reference evidence="7" key="1">
    <citation type="submission" date="2023-07" db="EMBL/GenBank/DDBJ databases">
        <title>Chromosome-level genome assembly of Artemia franciscana.</title>
        <authorList>
            <person name="Jo E."/>
        </authorList>
    </citation>
    <scope>NUCLEOTIDE SEQUENCE</scope>
    <source>
        <tissue evidence="7">Whole body</tissue>
    </source>
</reference>
<dbReference type="GO" id="GO:0005634">
    <property type="term" value="C:nucleus"/>
    <property type="evidence" value="ECO:0007669"/>
    <property type="project" value="TreeGrafter"/>
</dbReference>
<comment type="caution">
    <text evidence="7">The sequence shown here is derived from an EMBL/GenBank/DDBJ whole genome shotgun (WGS) entry which is preliminary data.</text>
</comment>
<gene>
    <name evidence="7" type="ORF">QYM36_003834</name>
</gene>
<dbReference type="PANTHER" id="PTHR11042">
    <property type="entry name" value="EUKARYOTIC TRANSLATION INITIATION FACTOR 2-ALPHA KINASE EIF2-ALPHA KINASE -RELATED"/>
    <property type="match status" value="1"/>
</dbReference>
<evidence type="ECO:0000256" key="2">
    <source>
        <dbReference type="ARBA" id="ARBA00022741"/>
    </source>
</evidence>
<dbReference type="SUPFAM" id="SSF56112">
    <property type="entry name" value="Protein kinase-like (PK-like)"/>
    <property type="match status" value="1"/>
</dbReference>
<keyword evidence="2" id="KW-0547">Nucleotide-binding</keyword>
<keyword evidence="4" id="KW-0067">ATP-binding</keyword>
<dbReference type="GO" id="GO:0005737">
    <property type="term" value="C:cytoplasm"/>
    <property type="evidence" value="ECO:0007669"/>
    <property type="project" value="TreeGrafter"/>
</dbReference>
<evidence type="ECO:0000259" key="6">
    <source>
        <dbReference type="PROSITE" id="PS50011"/>
    </source>
</evidence>
<dbReference type="AlphaFoldDB" id="A0AA88L7W1"/>
<keyword evidence="1" id="KW-0808">Transferase</keyword>
<accession>A0AA88L7W1</accession>
<protein>
    <recommendedName>
        <fullName evidence="6">Protein kinase domain-containing protein</fullName>
    </recommendedName>
</protein>
<sequence>MIILQSNVTRSKINCIFPVVKKEQTYLFIQMELCEKQTLYDWLNDENTRQSEGSTLKGLDIFQQVVHAIDYIHNQAIIHRDIKPKNIFFSGTGCVKLGDFGLAKEIIKGDEPYPVGTITYMSPGQLAGCEYVFEDDIYSLGIILFELLIPFSTASERASAITKLKQMDFPSNFSENYPEE</sequence>
<dbReference type="InterPro" id="IPR011009">
    <property type="entry name" value="Kinase-like_dom_sf"/>
</dbReference>
<keyword evidence="8" id="KW-1185">Reference proteome</keyword>
<evidence type="ECO:0000313" key="8">
    <source>
        <dbReference type="Proteomes" id="UP001187531"/>
    </source>
</evidence>
<keyword evidence="3" id="KW-0418">Kinase</keyword>
<dbReference type="Gene3D" id="1.10.510.10">
    <property type="entry name" value="Transferase(Phosphotransferase) domain 1"/>
    <property type="match status" value="1"/>
</dbReference>
<comment type="similarity">
    <text evidence="5">Belongs to the protein kinase superfamily. Ser/Thr protein kinase family. GCN2 subfamily.</text>
</comment>
<evidence type="ECO:0000256" key="4">
    <source>
        <dbReference type="ARBA" id="ARBA00022840"/>
    </source>
</evidence>
<dbReference type="InterPro" id="IPR050339">
    <property type="entry name" value="CC_SR_Kinase"/>
</dbReference>
<dbReference type="Pfam" id="PF00069">
    <property type="entry name" value="Pkinase"/>
    <property type="match status" value="1"/>
</dbReference>
<name>A0AA88L7W1_ARTSF</name>
<dbReference type="InterPro" id="IPR000719">
    <property type="entry name" value="Prot_kinase_dom"/>
</dbReference>
<dbReference type="PROSITE" id="PS00108">
    <property type="entry name" value="PROTEIN_KINASE_ST"/>
    <property type="match status" value="1"/>
</dbReference>
<dbReference type="InterPro" id="IPR008271">
    <property type="entry name" value="Ser/Thr_kinase_AS"/>
</dbReference>
<feature type="non-terminal residue" evidence="7">
    <location>
        <position position="180"/>
    </location>
</feature>
<proteinExistence type="inferred from homology"/>
<evidence type="ECO:0000313" key="7">
    <source>
        <dbReference type="EMBL" id="KAK2721663.1"/>
    </source>
</evidence>
<feature type="domain" description="Protein kinase" evidence="6">
    <location>
        <begin position="1"/>
        <end position="180"/>
    </location>
</feature>
<evidence type="ECO:0000256" key="1">
    <source>
        <dbReference type="ARBA" id="ARBA00022679"/>
    </source>
</evidence>
<organism evidence="7 8">
    <name type="scientific">Artemia franciscana</name>
    <name type="common">Brine shrimp</name>
    <name type="synonym">Artemia sanfranciscana</name>
    <dbReference type="NCBI Taxonomy" id="6661"/>
    <lineage>
        <taxon>Eukaryota</taxon>
        <taxon>Metazoa</taxon>
        <taxon>Ecdysozoa</taxon>
        <taxon>Arthropoda</taxon>
        <taxon>Crustacea</taxon>
        <taxon>Branchiopoda</taxon>
        <taxon>Anostraca</taxon>
        <taxon>Artemiidae</taxon>
        <taxon>Artemia</taxon>
    </lineage>
</organism>
<dbReference type="Proteomes" id="UP001187531">
    <property type="component" value="Unassembled WGS sequence"/>
</dbReference>